<organism evidence="2">
    <name type="scientific">Darwinula stevensoni</name>
    <dbReference type="NCBI Taxonomy" id="69355"/>
    <lineage>
        <taxon>Eukaryota</taxon>
        <taxon>Metazoa</taxon>
        <taxon>Ecdysozoa</taxon>
        <taxon>Arthropoda</taxon>
        <taxon>Crustacea</taxon>
        <taxon>Oligostraca</taxon>
        <taxon>Ostracoda</taxon>
        <taxon>Podocopa</taxon>
        <taxon>Podocopida</taxon>
        <taxon>Darwinulocopina</taxon>
        <taxon>Darwinuloidea</taxon>
        <taxon>Darwinulidae</taxon>
        <taxon>Darwinula</taxon>
    </lineage>
</organism>
<dbReference type="AlphaFoldDB" id="A0A7R9A6M0"/>
<evidence type="ECO:0000313" key="3">
    <source>
        <dbReference type="Proteomes" id="UP000677054"/>
    </source>
</evidence>
<sequence>MQVYDIQQAGHQHNIHIGRDETNVPALPHTQLKKQTPRGTNHPDVRLRIATRPHLQDFAERNNCGARGIPRAIRAAIFANND</sequence>
<name>A0A7R9A6M0_9CRUS</name>
<proteinExistence type="predicted"/>
<dbReference type="EMBL" id="CAJPEV010000751">
    <property type="protein sequence ID" value="CAG0888225.1"/>
    <property type="molecule type" value="Genomic_DNA"/>
</dbReference>
<reference evidence="2" key="1">
    <citation type="submission" date="2020-11" db="EMBL/GenBank/DDBJ databases">
        <authorList>
            <person name="Tran Van P."/>
        </authorList>
    </citation>
    <scope>NUCLEOTIDE SEQUENCE</scope>
</reference>
<gene>
    <name evidence="2" type="ORF">DSTB1V02_LOCUS4864</name>
</gene>
<feature type="region of interest" description="Disordered" evidence="1">
    <location>
        <begin position="1"/>
        <end position="20"/>
    </location>
</feature>
<protein>
    <submittedName>
        <fullName evidence="2">Uncharacterized protein</fullName>
    </submittedName>
</protein>
<keyword evidence="3" id="KW-1185">Reference proteome</keyword>
<dbReference type="EMBL" id="LR900268">
    <property type="protein sequence ID" value="CAD7244986.1"/>
    <property type="molecule type" value="Genomic_DNA"/>
</dbReference>
<evidence type="ECO:0000256" key="1">
    <source>
        <dbReference type="SAM" id="MobiDB-lite"/>
    </source>
</evidence>
<accession>A0A7R9A6M0</accession>
<evidence type="ECO:0000313" key="2">
    <source>
        <dbReference type="EMBL" id="CAD7244986.1"/>
    </source>
</evidence>
<dbReference type="Proteomes" id="UP000677054">
    <property type="component" value="Unassembled WGS sequence"/>
</dbReference>